<organism evidence="1">
    <name type="scientific">uncultured Solirubrobacteraceae bacterium</name>
    <dbReference type="NCBI Taxonomy" id="1162706"/>
    <lineage>
        <taxon>Bacteria</taxon>
        <taxon>Bacillati</taxon>
        <taxon>Actinomycetota</taxon>
        <taxon>Thermoleophilia</taxon>
        <taxon>Solirubrobacterales</taxon>
        <taxon>Solirubrobacteraceae</taxon>
        <taxon>environmental samples</taxon>
    </lineage>
</organism>
<proteinExistence type="predicted"/>
<feature type="non-terminal residue" evidence="1">
    <location>
        <position position="63"/>
    </location>
</feature>
<feature type="non-terminal residue" evidence="1">
    <location>
        <position position="1"/>
    </location>
</feature>
<reference evidence="1" key="1">
    <citation type="submission" date="2020-02" db="EMBL/GenBank/DDBJ databases">
        <authorList>
            <person name="Meier V. D."/>
        </authorList>
    </citation>
    <scope>NUCLEOTIDE SEQUENCE</scope>
    <source>
        <strain evidence="1">AVDCRST_MAG38</strain>
    </source>
</reference>
<dbReference type="AlphaFoldDB" id="A0A6J4S1A9"/>
<dbReference type="EMBL" id="CADCVJ010000170">
    <property type="protein sequence ID" value="CAA9480924.1"/>
    <property type="molecule type" value="Genomic_DNA"/>
</dbReference>
<evidence type="ECO:0000313" key="1">
    <source>
        <dbReference type="EMBL" id="CAA9480924.1"/>
    </source>
</evidence>
<sequence>CSKCSSDLWLRSPVEERSVASAEQICLTRSGGSDLAVAGRAGRIRKACIAALMASTVVVAPAC</sequence>
<protein>
    <submittedName>
        <fullName evidence="1">Uncharacterized protein</fullName>
    </submittedName>
</protein>
<gene>
    <name evidence="1" type="ORF">AVDCRST_MAG38-1993</name>
</gene>
<accession>A0A6J4S1A9</accession>
<name>A0A6J4S1A9_9ACTN</name>